<dbReference type="Proteomes" id="UP000299102">
    <property type="component" value="Unassembled WGS sequence"/>
</dbReference>
<protein>
    <submittedName>
        <fullName evidence="1">Uncharacterized protein</fullName>
    </submittedName>
</protein>
<comment type="caution">
    <text evidence="1">The sequence shown here is derived from an EMBL/GenBank/DDBJ whole genome shotgun (WGS) entry which is preliminary data.</text>
</comment>
<evidence type="ECO:0000313" key="2">
    <source>
        <dbReference type="Proteomes" id="UP000299102"/>
    </source>
</evidence>
<reference evidence="1 2" key="1">
    <citation type="journal article" date="2019" name="Commun. Biol.">
        <title>The bagworm genome reveals a unique fibroin gene that provides high tensile strength.</title>
        <authorList>
            <person name="Kono N."/>
            <person name="Nakamura H."/>
            <person name="Ohtoshi R."/>
            <person name="Tomita M."/>
            <person name="Numata K."/>
            <person name="Arakawa K."/>
        </authorList>
    </citation>
    <scope>NUCLEOTIDE SEQUENCE [LARGE SCALE GENOMIC DNA]</scope>
</reference>
<evidence type="ECO:0000313" key="1">
    <source>
        <dbReference type="EMBL" id="GBP78149.1"/>
    </source>
</evidence>
<name>A0A4C1YU27_EUMVA</name>
<accession>A0A4C1YU27</accession>
<dbReference type="AlphaFoldDB" id="A0A4C1YU27"/>
<organism evidence="1 2">
    <name type="scientific">Eumeta variegata</name>
    <name type="common">Bagworm moth</name>
    <name type="synonym">Eumeta japonica</name>
    <dbReference type="NCBI Taxonomy" id="151549"/>
    <lineage>
        <taxon>Eukaryota</taxon>
        <taxon>Metazoa</taxon>
        <taxon>Ecdysozoa</taxon>
        <taxon>Arthropoda</taxon>
        <taxon>Hexapoda</taxon>
        <taxon>Insecta</taxon>
        <taxon>Pterygota</taxon>
        <taxon>Neoptera</taxon>
        <taxon>Endopterygota</taxon>
        <taxon>Lepidoptera</taxon>
        <taxon>Glossata</taxon>
        <taxon>Ditrysia</taxon>
        <taxon>Tineoidea</taxon>
        <taxon>Psychidae</taxon>
        <taxon>Oiketicinae</taxon>
        <taxon>Eumeta</taxon>
    </lineage>
</organism>
<gene>
    <name evidence="1" type="ORF">EVAR_99183_1</name>
</gene>
<dbReference type="EMBL" id="BGZK01001359">
    <property type="protein sequence ID" value="GBP78149.1"/>
    <property type="molecule type" value="Genomic_DNA"/>
</dbReference>
<keyword evidence="2" id="KW-1185">Reference proteome</keyword>
<sequence length="107" mass="12210">MTAKRVPRMLTSQREKTRVILFTVFGAIKGKSICSHIYKISGKITVTVRFRIVTEGCDVVKRRERLAKSKLLSDNASGHFLLLLHVTACVFKIMDRAPYSPDLFPWN</sequence>
<proteinExistence type="predicted"/>